<dbReference type="Proteomes" id="UP000485621">
    <property type="component" value="Unassembled WGS sequence"/>
</dbReference>
<sequence length="47" mass="5543">MILIVDKSEFDNYMEAPEGDRANNILYVLATRAKKKLYILFTFEEDN</sequence>
<accession>A0A1V5ZNG4</accession>
<comment type="caution">
    <text evidence="1">The sequence shown here is derived from an EMBL/GenBank/DDBJ whole genome shotgun (WGS) entry which is preliminary data.</text>
</comment>
<dbReference type="AlphaFoldDB" id="A0A1V5ZNG4"/>
<dbReference type="EMBL" id="MWDB01000011">
    <property type="protein sequence ID" value="OQB41775.1"/>
    <property type="molecule type" value="Genomic_DNA"/>
</dbReference>
<reference evidence="1" key="1">
    <citation type="submission" date="2017-02" db="EMBL/GenBank/DDBJ databases">
        <title>Delving into the versatile metabolic prowess of the omnipresent phylum Bacteroidetes.</title>
        <authorList>
            <person name="Nobu M.K."/>
            <person name="Mei R."/>
            <person name="Narihiro T."/>
            <person name="Kuroda K."/>
            <person name="Liu W.-T."/>
        </authorList>
    </citation>
    <scope>NUCLEOTIDE SEQUENCE</scope>
    <source>
        <strain evidence="1">ADurb.Bin160</strain>
    </source>
</reference>
<name>A0A1V5ZNG4_9BACT</name>
<evidence type="ECO:0008006" key="2">
    <source>
        <dbReference type="Google" id="ProtNLM"/>
    </source>
</evidence>
<organism evidence="1">
    <name type="scientific">candidate division CPR1 bacterium ADurb.Bin160</name>
    <dbReference type="NCBI Taxonomy" id="1852826"/>
    <lineage>
        <taxon>Bacteria</taxon>
        <taxon>candidate division CPR1</taxon>
    </lineage>
</organism>
<evidence type="ECO:0000313" key="1">
    <source>
        <dbReference type="EMBL" id="OQB41775.1"/>
    </source>
</evidence>
<proteinExistence type="predicted"/>
<gene>
    <name evidence="1" type="ORF">BWY04_00667</name>
</gene>
<protein>
    <recommendedName>
        <fullName evidence="2">UvrD-like helicase C-terminal domain-containing protein</fullName>
    </recommendedName>
</protein>